<dbReference type="AlphaFoldDB" id="A0A9P8GPK5"/>
<feature type="non-terminal residue" evidence="1">
    <location>
        <position position="99"/>
    </location>
</feature>
<name>A0A9P8GPK5_AURME</name>
<organism evidence="1 2">
    <name type="scientific">Aureobasidium melanogenum</name>
    <name type="common">Aureobasidium pullulans var. melanogenum</name>
    <dbReference type="NCBI Taxonomy" id="46634"/>
    <lineage>
        <taxon>Eukaryota</taxon>
        <taxon>Fungi</taxon>
        <taxon>Dikarya</taxon>
        <taxon>Ascomycota</taxon>
        <taxon>Pezizomycotina</taxon>
        <taxon>Dothideomycetes</taxon>
        <taxon>Dothideomycetidae</taxon>
        <taxon>Dothideales</taxon>
        <taxon>Saccotheciaceae</taxon>
        <taxon>Aureobasidium</taxon>
    </lineage>
</organism>
<dbReference type="Proteomes" id="UP000767238">
    <property type="component" value="Unassembled WGS sequence"/>
</dbReference>
<dbReference type="EMBL" id="JAHFYH010000001">
    <property type="protein sequence ID" value="KAH0238014.1"/>
    <property type="molecule type" value="Genomic_DNA"/>
</dbReference>
<accession>A0A9P8GPK5</accession>
<gene>
    <name evidence="1" type="ORF">KCV03_g67</name>
</gene>
<evidence type="ECO:0000313" key="2">
    <source>
        <dbReference type="Proteomes" id="UP000767238"/>
    </source>
</evidence>
<evidence type="ECO:0000313" key="1">
    <source>
        <dbReference type="EMBL" id="KAH0238014.1"/>
    </source>
</evidence>
<proteinExistence type="predicted"/>
<reference evidence="1" key="2">
    <citation type="submission" date="2021-08" db="EMBL/GenBank/DDBJ databases">
        <authorList>
            <person name="Gostincar C."/>
            <person name="Sun X."/>
            <person name="Song Z."/>
            <person name="Gunde-Cimerman N."/>
        </authorList>
    </citation>
    <scope>NUCLEOTIDE SEQUENCE</scope>
    <source>
        <strain evidence="1">EXF-8016</strain>
    </source>
</reference>
<sequence>MSHQGLTELHISTAYSNIMAPFETSIIDADTIPIARKEFWVAILTRGRTVAIDTPAAATSVLSETTSISTPAASAGSGVQDRWMRMMARPTGLQTAPSR</sequence>
<reference evidence="1" key="1">
    <citation type="journal article" date="2021" name="J Fungi (Basel)">
        <title>Virulence traits and population genomics of the black yeast Aureobasidium melanogenum.</title>
        <authorList>
            <person name="Cernosa A."/>
            <person name="Sun X."/>
            <person name="Gostincar C."/>
            <person name="Fang C."/>
            <person name="Gunde-Cimerman N."/>
            <person name="Song Z."/>
        </authorList>
    </citation>
    <scope>NUCLEOTIDE SEQUENCE</scope>
    <source>
        <strain evidence="1">EXF-8016</strain>
    </source>
</reference>
<protein>
    <submittedName>
        <fullName evidence="1">Uncharacterized protein</fullName>
    </submittedName>
</protein>
<comment type="caution">
    <text evidence="1">The sequence shown here is derived from an EMBL/GenBank/DDBJ whole genome shotgun (WGS) entry which is preliminary data.</text>
</comment>